<dbReference type="Proteomes" id="UP000243579">
    <property type="component" value="Unassembled WGS sequence"/>
</dbReference>
<dbReference type="InterPro" id="IPR039309">
    <property type="entry name" value="BT1"/>
</dbReference>
<evidence type="ECO:0000256" key="1">
    <source>
        <dbReference type="ARBA" id="ARBA00004141"/>
    </source>
</evidence>
<feature type="transmembrane region" description="Helical" evidence="7">
    <location>
        <begin position="116"/>
        <end position="134"/>
    </location>
</feature>
<reference evidence="8 9" key="1">
    <citation type="journal article" date="2014" name="Genome Biol. Evol.">
        <title>The secreted proteins of Achlya hypogyna and Thraustotheca clavata identify the ancestral oomycete secretome and reveal gene acquisitions by horizontal gene transfer.</title>
        <authorList>
            <person name="Misner I."/>
            <person name="Blouin N."/>
            <person name="Leonard G."/>
            <person name="Richards T.A."/>
            <person name="Lane C.E."/>
        </authorList>
    </citation>
    <scope>NUCLEOTIDE SEQUENCE [LARGE SCALE GENOMIC DNA]</scope>
    <source>
        <strain evidence="8 9">ATCC 48635</strain>
    </source>
</reference>
<dbReference type="AlphaFoldDB" id="A0A1V9YE16"/>
<dbReference type="EMBL" id="JNBR01002025">
    <property type="protein sequence ID" value="OQR83965.1"/>
    <property type="molecule type" value="Genomic_DNA"/>
</dbReference>
<comment type="caution">
    <text evidence="8">The sequence shown here is derived from an EMBL/GenBank/DDBJ whole genome shotgun (WGS) entry which is preliminary data.</text>
</comment>
<dbReference type="SUPFAM" id="SSF103473">
    <property type="entry name" value="MFS general substrate transporter"/>
    <property type="match status" value="1"/>
</dbReference>
<dbReference type="Pfam" id="PF03092">
    <property type="entry name" value="BT1"/>
    <property type="match status" value="1"/>
</dbReference>
<accession>A0A1V9YE16</accession>
<gene>
    <name evidence="8" type="ORF">ACHHYP_14077</name>
</gene>
<evidence type="ECO:0000256" key="5">
    <source>
        <dbReference type="ARBA" id="ARBA00022989"/>
    </source>
</evidence>
<evidence type="ECO:0000313" key="9">
    <source>
        <dbReference type="Proteomes" id="UP000243579"/>
    </source>
</evidence>
<dbReference type="GO" id="GO:0016020">
    <property type="term" value="C:membrane"/>
    <property type="evidence" value="ECO:0007669"/>
    <property type="project" value="UniProtKB-SubCell"/>
</dbReference>
<evidence type="ECO:0000256" key="7">
    <source>
        <dbReference type="SAM" id="Phobius"/>
    </source>
</evidence>
<organism evidence="8 9">
    <name type="scientific">Achlya hypogyna</name>
    <name type="common">Oomycete</name>
    <name type="synonym">Protoachlya hypogyna</name>
    <dbReference type="NCBI Taxonomy" id="1202772"/>
    <lineage>
        <taxon>Eukaryota</taxon>
        <taxon>Sar</taxon>
        <taxon>Stramenopiles</taxon>
        <taxon>Oomycota</taxon>
        <taxon>Saprolegniomycetes</taxon>
        <taxon>Saprolegniales</taxon>
        <taxon>Achlyaceae</taxon>
        <taxon>Achlya</taxon>
    </lineage>
</organism>
<evidence type="ECO:0000256" key="4">
    <source>
        <dbReference type="ARBA" id="ARBA00022692"/>
    </source>
</evidence>
<keyword evidence="4 7" id="KW-0812">Transmembrane</keyword>
<dbReference type="InterPro" id="IPR036259">
    <property type="entry name" value="MFS_trans_sf"/>
</dbReference>
<sequence>MKSAPSEFVKAKRTDGIWLYDETAYHDTGFSSMGMYEYPELDYDYPRKSSLDNLDGALRPGGALRLWSKEAVGILGQYVAVGVVDGMLPALVYPVYQQYMNFNGYEAASYSTLVGISWSLKIFLGILTDCFPILGLKRKPYIIIGWGACIVALSCMAFRPFPEPYMSRELLAAISPETAKALRGANDTLVHELLTTTQVDMLNPLAKSDSLFYILLSTLASLGYMLADVASDAMVVQYAQREPLEVRGRLQSAIYGTRFGASLIPNIITGFCLNSLEYGGDFSWSLNPNIMYGLMLVPCIFAIGCSLFCLVEERELRPVFTDYIGSLWRLLQLRVTWQICAFRFLSNFCFDFDATVGAIIPVQWVTLSPLPNAWFQILSTIFFSACLFACGRWGLNMNWRHAIGGATVAYVLCDATVIYCITWHVNRNEYFYLISGVIEQVPSAIRFAISAFCAVEIADVGNEGAVLSLVTTIVNLADPFATVIYKYVDSFFDINQDDLVIDSHHVRWQVTYVYIIAYSIQLSSLLFLPLLPPQKAAVQWLKKRGGTNWYAAVAVVVIYILTLTASVSTSIMSLYPSTSCWRIAGGDGVRVVDPITNATICG</sequence>
<evidence type="ECO:0000256" key="6">
    <source>
        <dbReference type="ARBA" id="ARBA00023136"/>
    </source>
</evidence>
<dbReference type="PANTHER" id="PTHR31585">
    <property type="entry name" value="FOLATE-BIOPTERIN TRANSPORTER 1, CHLOROPLASTIC"/>
    <property type="match status" value="1"/>
</dbReference>
<feature type="transmembrane region" description="Helical" evidence="7">
    <location>
        <begin position="259"/>
        <end position="278"/>
    </location>
</feature>
<keyword evidence="9" id="KW-1185">Reference proteome</keyword>
<feature type="transmembrane region" description="Helical" evidence="7">
    <location>
        <begin position="75"/>
        <end position="96"/>
    </location>
</feature>
<feature type="transmembrane region" description="Helical" evidence="7">
    <location>
        <begin position="549"/>
        <end position="575"/>
    </location>
</feature>
<comment type="similarity">
    <text evidence="2">Belongs to the major facilitator superfamily. Folate-biopterin transporter (TC 2.A.71) family.</text>
</comment>
<name>A0A1V9YE16_ACHHY</name>
<feature type="transmembrane region" description="Helical" evidence="7">
    <location>
        <begin position="373"/>
        <end position="395"/>
    </location>
</feature>
<evidence type="ECO:0000313" key="8">
    <source>
        <dbReference type="EMBL" id="OQR83965.1"/>
    </source>
</evidence>
<feature type="transmembrane region" description="Helical" evidence="7">
    <location>
        <begin position="508"/>
        <end position="528"/>
    </location>
</feature>
<evidence type="ECO:0000256" key="3">
    <source>
        <dbReference type="ARBA" id="ARBA00022448"/>
    </source>
</evidence>
<dbReference type="OrthoDB" id="68145at2759"/>
<proteinExistence type="inferred from homology"/>
<keyword evidence="6 7" id="KW-0472">Membrane</keyword>
<feature type="transmembrane region" description="Helical" evidence="7">
    <location>
        <begin position="344"/>
        <end position="367"/>
    </location>
</feature>
<feature type="transmembrane region" description="Helical" evidence="7">
    <location>
        <begin position="290"/>
        <end position="311"/>
    </location>
</feature>
<feature type="transmembrane region" description="Helical" evidence="7">
    <location>
        <begin position="402"/>
        <end position="424"/>
    </location>
</feature>
<keyword evidence="5 7" id="KW-1133">Transmembrane helix</keyword>
<protein>
    <submittedName>
        <fullName evidence="8">Transmembrane protein</fullName>
    </submittedName>
</protein>
<dbReference type="PANTHER" id="PTHR31585:SF5">
    <property type="entry name" value="RNA-BINDING S4 DOMAIN-CONTAINING PROTEIN"/>
    <property type="match status" value="1"/>
</dbReference>
<comment type="subcellular location">
    <subcellularLocation>
        <location evidence="1">Membrane</location>
        <topology evidence="1">Multi-pass membrane protein</topology>
    </subcellularLocation>
</comment>
<feature type="transmembrane region" description="Helical" evidence="7">
    <location>
        <begin position="141"/>
        <end position="161"/>
    </location>
</feature>
<feature type="transmembrane region" description="Helical" evidence="7">
    <location>
        <begin position="211"/>
        <end position="238"/>
    </location>
</feature>
<evidence type="ECO:0000256" key="2">
    <source>
        <dbReference type="ARBA" id="ARBA00007015"/>
    </source>
</evidence>
<keyword evidence="3" id="KW-0813">Transport</keyword>
<dbReference type="STRING" id="1202772.A0A1V9YE16"/>